<accession>A0A821MUR1</accession>
<sequence>RWFSIRNGQLLYMKRNNATSTNDSAQQPSLPQSIMVPDLRLCSIRSANDIDRRFVFEILSPNSSHLLQADSQAQCEQWVSSLQLAIKNSFKSSNDNSQNSASVCFVLIHKILNK</sequence>
<evidence type="ECO:0000256" key="1">
    <source>
        <dbReference type="ARBA" id="ARBA00022723"/>
    </source>
</evidence>
<evidence type="ECO:0000259" key="3">
    <source>
        <dbReference type="PROSITE" id="PS50003"/>
    </source>
</evidence>
<dbReference type="InterPro" id="IPR011993">
    <property type="entry name" value="PH-like_dom_sf"/>
</dbReference>
<comment type="caution">
    <text evidence="4">The sequence shown here is derived from an EMBL/GenBank/DDBJ whole genome shotgun (WGS) entry which is preliminary data.</text>
</comment>
<feature type="non-terminal residue" evidence="4">
    <location>
        <position position="1"/>
    </location>
</feature>
<dbReference type="Pfam" id="PF00169">
    <property type="entry name" value="PH"/>
    <property type="match status" value="1"/>
</dbReference>
<proteinExistence type="predicted"/>
<evidence type="ECO:0000313" key="5">
    <source>
        <dbReference type="Proteomes" id="UP000663873"/>
    </source>
</evidence>
<dbReference type="PROSITE" id="PS50003">
    <property type="entry name" value="PH_DOMAIN"/>
    <property type="match status" value="1"/>
</dbReference>
<keyword evidence="1" id="KW-0479">Metal-binding</keyword>
<feature type="non-terminal residue" evidence="4">
    <location>
        <position position="114"/>
    </location>
</feature>
<dbReference type="InterPro" id="IPR001849">
    <property type="entry name" value="PH_domain"/>
</dbReference>
<keyword evidence="2" id="KW-0862">Zinc</keyword>
<gene>
    <name evidence="4" type="ORF">UJA718_LOCUS40001</name>
</gene>
<keyword evidence="5" id="KW-1185">Reference proteome</keyword>
<dbReference type="Gene3D" id="2.30.29.30">
    <property type="entry name" value="Pleckstrin-homology domain (PH domain)/Phosphotyrosine-binding domain (PTB)"/>
    <property type="match status" value="1"/>
</dbReference>
<dbReference type="PANTHER" id="PTHR23180">
    <property type="entry name" value="CENTAURIN/ARF"/>
    <property type="match status" value="1"/>
</dbReference>
<reference evidence="4" key="1">
    <citation type="submission" date="2021-02" db="EMBL/GenBank/DDBJ databases">
        <authorList>
            <person name="Nowell W R."/>
        </authorList>
    </citation>
    <scope>NUCLEOTIDE SEQUENCE</scope>
</reference>
<dbReference type="SUPFAM" id="SSF50729">
    <property type="entry name" value="PH domain-like"/>
    <property type="match status" value="1"/>
</dbReference>
<dbReference type="EMBL" id="CAJOBP010043366">
    <property type="protein sequence ID" value="CAF4773055.1"/>
    <property type="molecule type" value="Genomic_DNA"/>
</dbReference>
<protein>
    <recommendedName>
        <fullName evidence="3">PH domain-containing protein</fullName>
    </recommendedName>
</protein>
<dbReference type="Proteomes" id="UP000663873">
    <property type="component" value="Unassembled WGS sequence"/>
</dbReference>
<dbReference type="GO" id="GO:0005096">
    <property type="term" value="F:GTPase activator activity"/>
    <property type="evidence" value="ECO:0007669"/>
    <property type="project" value="InterPro"/>
</dbReference>
<organism evidence="4 5">
    <name type="scientific">Rotaria socialis</name>
    <dbReference type="NCBI Taxonomy" id="392032"/>
    <lineage>
        <taxon>Eukaryota</taxon>
        <taxon>Metazoa</taxon>
        <taxon>Spiralia</taxon>
        <taxon>Gnathifera</taxon>
        <taxon>Rotifera</taxon>
        <taxon>Eurotatoria</taxon>
        <taxon>Bdelloidea</taxon>
        <taxon>Philodinida</taxon>
        <taxon>Philodinidae</taxon>
        <taxon>Rotaria</taxon>
    </lineage>
</organism>
<evidence type="ECO:0000313" key="4">
    <source>
        <dbReference type="EMBL" id="CAF4773055.1"/>
    </source>
</evidence>
<dbReference type="AlphaFoldDB" id="A0A821MUR1"/>
<dbReference type="InterPro" id="IPR045258">
    <property type="entry name" value="ACAP1/2/3-like"/>
</dbReference>
<evidence type="ECO:0000256" key="2">
    <source>
        <dbReference type="ARBA" id="ARBA00022833"/>
    </source>
</evidence>
<dbReference type="SMART" id="SM00233">
    <property type="entry name" value="PH"/>
    <property type="match status" value="1"/>
</dbReference>
<dbReference type="PANTHER" id="PTHR23180:SF399">
    <property type="entry name" value="BLOWN FUSE, ISOFORM A-RELATED"/>
    <property type="match status" value="1"/>
</dbReference>
<name>A0A821MUR1_9BILA</name>
<dbReference type="GO" id="GO:0046872">
    <property type="term" value="F:metal ion binding"/>
    <property type="evidence" value="ECO:0007669"/>
    <property type="project" value="UniProtKB-KW"/>
</dbReference>
<feature type="domain" description="PH" evidence="3">
    <location>
        <begin position="1"/>
        <end position="87"/>
    </location>
</feature>